<keyword evidence="7 10" id="KW-0653">Protein transport</keyword>
<evidence type="ECO:0000313" key="12">
    <source>
        <dbReference type="EMBL" id="NYT47470.1"/>
    </source>
</evidence>
<dbReference type="Gene3D" id="3.30.2420.10">
    <property type="entry name" value="TonB"/>
    <property type="match status" value="1"/>
</dbReference>
<organism evidence="12 13">
    <name type="scientific">Candidatus Methanofishera endochildressiae</name>
    <dbReference type="NCBI Taxonomy" id="2738884"/>
    <lineage>
        <taxon>Bacteria</taxon>
        <taxon>Pseudomonadati</taxon>
        <taxon>Pseudomonadota</taxon>
        <taxon>Gammaproteobacteria</taxon>
        <taxon>Candidatus Methanofishera</taxon>
    </lineage>
</organism>
<dbReference type="GO" id="GO:0055085">
    <property type="term" value="P:transmembrane transport"/>
    <property type="evidence" value="ECO:0007669"/>
    <property type="project" value="InterPro"/>
</dbReference>
<feature type="domain" description="TonB C-terminal" evidence="11">
    <location>
        <begin position="10"/>
        <end position="101"/>
    </location>
</feature>
<keyword evidence="8" id="KW-1133">Transmembrane helix</keyword>
<evidence type="ECO:0000256" key="2">
    <source>
        <dbReference type="ARBA" id="ARBA00006555"/>
    </source>
</evidence>
<dbReference type="AlphaFoldDB" id="A0A7Z0SFJ6"/>
<comment type="subcellular location">
    <subcellularLocation>
        <location evidence="1 10">Cell inner membrane</location>
        <topology evidence="1 10">Single-pass membrane protein</topology>
        <orientation evidence="1 10">Periplasmic side</orientation>
    </subcellularLocation>
</comment>
<dbReference type="NCBIfam" id="TIGR01352">
    <property type="entry name" value="tonB_Cterm"/>
    <property type="match status" value="1"/>
</dbReference>
<evidence type="ECO:0000256" key="3">
    <source>
        <dbReference type="ARBA" id="ARBA00022448"/>
    </source>
</evidence>
<dbReference type="Proteomes" id="UP000537890">
    <property type="component" value="Unassembled WGS sequence"/>
</dbReference>
<accession>A0A7Z0SFJ6</accession>
<evidence type="ECO:0000259" key="11">
    <source>
        <dbReference type="PROSITE" id="PS52015"/>
    </source>
</evidence>
<sequence>MTGLQVGKGQISTNVIPLVRIPPTYPMRAANRRIEGWVKVEFTITKEGRVKDAVVVASQPSSIFNRAALKAIKRWKFKPHIVAGEAVEQRAAQILKFDLKK</sequence>
<dbReference type="GO" id="GO:0030288">
    <property type="term" value="C:outer membrane-bounded periplasmic space"/>
    <property type="evidence" value="ECO:0007669"/>
    <property type="project" value="InterPro"/>
</dbReference>
<dbReference type="InterPro" id="IPR003538">
    <property type="entry name" value="TonB"/>
</dbReference>
<comment type="similarity">
    <text evidence="2 10">Belongs to the TonB family.</text>
</comment>
<dbReference type="PRINTS" id="PR01374">
    <property type="entry name" value="TONBPROTEIN"/>
</dbReference>
<protein>
    <recommendedName>
        <fullName evidence="10">Protein TonB</fullName>
    </recommendedName>
</protein>
<proteinExistence type="inferred from homology"/>
<evidence type="ECO:0000256" key="9">
    <source>
        <dbReference type="ARBA" id="ARBA00023136"/>
    </source>
</evidence>
<dbReference type="InterPro" id="IPR051045">
    <property type="entry name" value="TonB-dependent_transducer"/>
</dbReference>
<evidence type="ECO:0000256" key="1">
    <source>
        <dbReference type="ARBA" id="ARBA00004383"/>
    </source>
</evidence>
<keyword evidence="9" id="KW-0472">Membrane</keyword>
<dbReference type="InterPro" id="IPR006260">
    <property type="entry name" value="TonB/TolA_C"/>
</dbReference>
<evidence type="ECO:0000256" key="5">
    <source>
        <dbReference type="ARBA" id="ARBA00022519"/>
    </source>
</evidence>
<reference evidence="12 13" key="1">
    <citation type="submission" date="2020-05" db="EMBL/GenBank/DDBJ databases">
        <title>Horizontal transmission and recombination maintain forever young bacterial symbiont genomes.</title>
        <authorList>
            <person name="Russell S.L."/>
            <person name="Pepper-Tunick E."/>
            <person name="Svedberg J."/>
            <person name="Byrne A."/>
            <person name="Ruelas Castillo J."/>
            <person name="Vollmers C."/>
            <person name="Beinart R.A."/>
            <person name="Corbett-Detig R."/>
        </authorList>
    </citation>
    <scope>NUCLEOTIDE SEQUENCE [LARGE SCALE GENOMIC DNA]</scope>
    <source>
        <strain evidence="12">4727-3</strain>
    </source>
</reference>
<keyword evidence="6" id="KW-0812">Transmembrane</keyword>
<dbReference type="PROSITE" id="PS52015">
    <property type="entry name" value="TONB_CTD"/>
    <property type="match status" value="1"/>
</dbReference>
<evidence type="ECO:0000313" key="13">
    <source>
        <dbReference type="Proteomes" id="UP000537890"/>
    </source>
</evidence>
<comment type="caution">
    <text evidence="12">The sequence shown here is derived from an EMBL/GenBank/DDBJ whole genome shotgun (WGS) entry which is preliminary data.</text>
</comment>
<dbReference type="EMBL" id="JACCHS010000159">
    <property type="protein sequence ID" value="NYT47470.1"/>
    <property type="molecule type" value="Genomic_DNA"/>
</dbReference>
<dbReference type="GO" id="GO:0015891">
    <property type="term" value="P:siderophore transport"/>
    <property type="evidence" value="ECO:0007669"/>
    <property type="project" value="InterPro"/>
</dbReference>
<dbReference type="GO" id="GO:0031992">
    <property type="term" value="F:energy transducer activity"/>
    <property type="evidence" value="ECO:0007669"/>
    <property type="project" value="InterPro"/>
</dbReference>
<gene>
    <name evidence="12" type="ORF">H0A75_07765</name>
</gene>
<dbReference type="InterPro" id="IPR037682">
    <property type="entry name" value="TonB_C"/>
</dbReference>
<dbReference type="PANTHER" id="PTHR33446">
    <property type="entry name" value="PROTEIN TONB-RELATED"/>
    <property type="match status" value="1"/>
</dbReference>
<evidence type="ECO:0000256" key="4">
    <source>
        <dbReference type="ARBA" id="ARBA00022475"/>
    </source>
</evidence>
<dbReference type="GO" id="GO:0005886">
    <property type="term" value="C:plasma membrane"/>
    <property type="evidence" value="ECO:0007669"/>
    <property type="project" value="UniProtKB-SubCell"/>
</dbReference>
<evidence type="ECO:0000256" key="10">
    <source>
        <dbReference type="RuleBase" id="RU362123"/>
    </source>
</evidence>
<evidence type="ECO:0000256" key="7">
    <source>
        <dbReference type="ARBA" id="ARBA00022927"/>
    </source>
</evidence>
<keyword evidence="4 10" id="KW-1003">Cell membrane</keyword>
<dbReference type="GO" id="GO:0015031">
    <property type="term" value="P:protein transport"/>
    <property type="evidence" value="ECO:0007669"/>
    <property type="project" value="UniProtKB-UniRule"/>
</dbReference>
<keyword evidence="10" id="KW-0735">Signal-anchor</keyword>
<comment type="function">
    <text evidence="10">Interacts with outer membrane receptor proteins that carry out high-affinity binding and energy dependent uptake into the periplasmic space of specific substrates. It could act to transduce energy from the cytoplasmic membrane to specific energy-requiring processes in the outer membrane, resulting in the release into the periplasm of ligands bound by these outer membrane proteins.</text>
</comment>
<evidence type="ECO:0000256" key="6">
    <source>
        <dbReference type="ARBA" id="ARBA00022692"/>
    </source>
</evidence>
<dbReference type="SUPFAM" id="SSF74653">
    <property type="entry name" value="TolA/TonB C-terminal domain"/>
    <property type="match status" value="1"/>
</dbReference>
<keyword evidence="5 10" id="KW-0997">Cell inner membrane</keyword>
<dbReference type="Pfam" id="PF03544">
    <property type="entry name" value="TonB_C"/>
    <property type="match status" value="1"/>
</dbReference>
<name>A0A7Z0SFJ6_9GAMM</name>
<evidence type="ECO:0000256" key="8">
    <source>
        <dbReference type="ARBA" id="ARBA00022989"/>
    </source>
</evidence>
<keyword evidence="3 10" id="KW-0813">Transport</keyword>